<comment type="caution">
    <text evidence="1">The sequence shown here is derived from an EMBL/GenBank/DDBJ whole genome shotgun (WGS) entry which is preliminary data.</text>
</comment>
<reference evidence="1 2" key="1">
    <citation type="submission" date="2018-05" db="EMBL/GenBank/DDBJ databases">
        <title>Zavarzinia sp. HR-AS.</title>
        <authorList>
            <person name="Lee Y."/>
            <person name="Jeon C.O."/>
        </authorList>
    </citation>
    <scope>NUCLEOTIDE SEQUENCE [LARGE SCALE GENOMIC DNA]</scope>
    <source>
        <strain evidence="1 2">HR-AS</strain>
    </source>
</reference>
<protein>
    <submittedName>
        <fullName evidence="1">Uncharacterized protein</fullName>
    </submittedName>
</protein>
<evidence type="ECO:0000313" key="2">
    <source>
        <dbReference type="Proteomes" id="UP000245461"/>
    </source>
</evidence>
<dbReference type="EMBL" id="QGLE01000004">
    <property type="protein sequence ID" value="PWR24307.1"/>
    <property type="molecule type" value="Genomic_DNA"/>
</dbReference>
<gene>
    <name evidence="1" type="ORF">DKG74_09340</name>
</gene>
<dbReference type="AlphaFoldDB" id="A0A317EB05"/>
<evidence type="ECO:0000313" key="1">
    <source>
        <dbReference type="EMBL" id="PWR24307.1"/>
    </source>
</evidence>
<keyword evidence="2" id="KW-1185">Reference proteome</keyword>
<name>A0A317EB05_9PROT</name>
<proteinExistence type="predicted"/>
<accession>A0A317EB05</accession>
<dbReference type="Proteomes" id="UP000245461">
    <property type="component" value="Unassembled WGS sequence"/>
</dbReference>
<organism evidence="1 2">
    <name type="scientific">Zavarzinia aquatilis</name>
    <dbReference type="NCBI Taxonomy" id="2211142"/>
    <lineage>
        <taxon>Bacteria</taxon>
        <taxon>Pseudomonadati</taxon>
        <taxon>Pseudomonadota</taxon>
        <taxon>Alphaproteobacteria</taxon>
        <taxon>Rhodospirillales</taxon>
        <taxon>Zavarziniaceae</taxon>
        <taxon>Zavarzinia</taxon>
    </lineage>
</organism>
<sequence length="64" mass="7502">MRIEYLKGHVKQWTHSIHTLLAEQDFDHKSMRCAGLNDSSKFLINNVILNKFIIFDPGIFIENI</sequence>